<reference evidence="3" key="2">
    <citation type="submission" date="2010-04" db="EMBL/GenBank/DDBJ databases">
        <authorList>
            <person name="Buell R."/>
            <person name="Hamilton J."/>
            <person name="Hostetler J."/>
        </authorList>
    </citation>
    <scope>NUCLEOTIDE SEQUENCE [LARGE SCALE GENOMIC DNA]</scope>
    <source>
        <strain evidence="3">DAOM:BR144</strain>
    </source>
</reference>
<dbReference type="STRING" id="431595.K3X0J9"/>
<feature type="compositionally biased region" description="Polar residues" evidence="1">
    <location>
        <begin position="304"/>
        <end position="313"/>
    </location>
</feature>
<dbReference type="PANTHER" id="PTHR31139:SF4">
    <property type="entry name" value="ECTOPIC P GRANULES PROTEIN 5 HOMOLOG"/>
    <property type="match status" value="1"/>
</dbReference>
<evidence type="ECO:0000313" key="2">
    <source>
        <dbReference type="EnsemblProtists" id="PYU1_T010748"/>
    </source>
</evidence>
<protein>
    <submittedName>
        <fullName evidence="2">Uncharacterized protein</fullName>
    </submittedName>
</protein>
<dbReference type="eggNOG" id="KOG3622">
    <property type="taxonomic scope" value="Eukaryota"/>
</dbReference>
<reference evidence="3" key="1">
    <citation type="journal article" date="2010" name="Genome Biol.">
        <title>Genome sequence of the necrotrophic plant pathogen Pythium ultimum reveals original pathogenicity mechanisms and effector repertoire.</title>
        <authorList>
            <person name="Levesque C.A."/>
            <person name="Brouwer H."/>
            <person name="Cano L."/>
            <person name="Hamilton J.P."/>
            <person name="Holt C."/>
            <person name="Huitema E."/>
            <person name="Raffaele S."/>
            <person name="Robideau G.P."/>
            <person name="Thines M."/>
            <person name="Win J."/>
            <person name="Zerillo M.M."/>
            <person name="Beakes G.W."/>
            <person name="Boore J.L."/>
            <person name="Busam D."/>
            <person name="Dumas B."/>
            <person name="Ferriera S."/>
            <person name="Fuerstenberg S.I."/>
            <person name="Gachon C.M."/>
            <person name="Gaulin E."/>
            <person name="Govers F."/>
            <person name="Grenville-Briggs L."/>
            <person name="Horner N."/>
            <person name="Hostetler J."/>
            <person name="Jiang R.H."/>
            <person name="Johnson J."/>
            <person name="Krajaejun T."/>
            <person name="Lin H."/>
            <person name="Meijer H.J."/>
            <person name="Moore B."/>
            <person name="Morris P."/>
            <person name="Phuntmart V."/>
            <person name="Puiu D."/>
            <person name="Shetty J."/>
            <person name="Stajich J.E."/>
            <person name="Tripathy S."/>
            <person name="Wawra S."/>
            <person name="van West P."/>
            <person name="Whitty B.R."/>
            <person name="Coutinho P.M."/>
            <person name="Henrissat B."/>
            <person name="Martin F."/>
            <person name="Thomas P.D."/>
            <person name="Tyler B.M."/>
            <person name="De Vries R.P."/>
            <person name="Kamoun S."/>
            <person name="Yandell M."/>
            <person name="Tisserat N."/>
            <person name="Buell C.R."/>
        </authorList>
    </citation>
    <scope>NUCLEOTIDE SEQUENCE</scope>
    <source>
        <strain evidence="3">DAOM:BR144</strain>
    </source>
</reference>
<dbReference type="OMA" id="HSSHANM"/>
<dbReference type="GO" id="GO:0005737">
    <property type="term" value="C:cytoplasm"/>
    <property type="evidence" value="ECO:0007669"/>
    <property type="project" value="TreeGrafter"/>
</dbReference>
<dbReference type="VEuPathDB" id="FungiDB:PYU1_G010725"/>
<evidence type="ECO:0000256" key="1">
    <source>
        <dbReference type="SAM" id="MobiDB-lite"/>
    </source>
</evidence>
<keyword evidence="3" id="KW-1185">Reference proteome</keyword>
<feature type="region of interest" description="Disordered" evidence="1">
    <location>
        <begin position="1122"/>
        <end position="1148"/>
    </location>
</feature>
<dbReference type="GO" id="GO:0097352">
    <property type="term" value="P:autophagosome maturation"/>
    <property type="evidence" value="ECO:0007669"/>
    <property type="project" value="TreeGrafter"/>
</dbReference>
<dbReference type="Proteomes" id="UP000019132">
    <property type="component" value="Unassembled WGS sequence"/>
</dbReference>
<sequence>MTNYCSTQAQVVLTSTSSGGQTASSELKEKKYAHFVVLSQIYTAMDAWLEDKDPNGWIKEDEFVTLPRHYEVNRLQEVLRLSDVLLNYVHDDDGFEWSDLPLWTYLCGFEFTFRKHRSNHRADSSNEIDNLDAALNKHGLKNVALKFSENLSVLVALDAELLDHVAQLYSSKTRTVTQSIPCIEGSNCRSPASFRFEFREWTIDNALSDAAQTILVQSERCDMKSMLTNVAFVMLDHHQTSDASSQFQNAVDQFLKLDGDGFMLVMQILLIDQVVRTLDIELQKVRHEGAAASTESAVDDDTQLDNSTQTQEKQVAKRDWEKVSDRLHEKGLEWFRLLTELDTKLSRMVPPLREVLWRSIKQLGASFVCVDERETYTLLQLMLEDPSRINLLNDCFYPAGAPTRFVEMFSKLMSASGSSKLSAEEKLVLLRRFDFHEWLQPKKNTKAPIPSKFDRETILCIILADISSQFPADRSLVAGAGGEQLLVAANDRAHLDEVLGVYADVLRLICSLYLEDHVDKVLHALVGVHDDYRFHSSHANMPESSTDNGGGPSLSSLPRPVDAKIWEAMVLIPVDVWQRLPFTQIESCVTFFSHHMTTLRWQTALSSGSADTNSQYPIVYWQRLGVMKNFLDLFTIFCRVAPEKQQWQLITSFFEPLLSTLYQQASTTESSSISSPWSGQDSLSTGTTVCSCFVAACSEYLRQKRPKTIENGANTTQGEDVSSSENVKLTQIWTFYLNVLVVHAPVHICKHLHQFLTRIAWEHWCLTLEIVQQMRELVQTEKQQLSSPSSESSSYPFVSWMVRDILCRMTWSSTEEWLGKQSETICSLFLLEFAKLCVELVLDFPHFNPPRANVQRNRVATSSNNVLPPYFVNFVKQQPSFWAKWKITSTDLDSLLHFTLEALKEPLNSQATNYREISTTPAIFPATPTAASMQDAFTRLQLVLRLLGQVTTLHHSTMSKKDSFGRADKFIRMLYAVFESNEMSAGSFDMYSRTSSQSAWLVVLYSASCTVLYEKLDEIVQLYRTDGRDAKQQQETQEEVVSEDVLTNTLIGVLRFCNLRLVESFFKGEQNGYTVKKGSSSPSPSSSVSLSWAKCGNVIFVEIDSLVRDFASSQKSALERKAKGKSLVERSDDEDSPGSAEGSSPNSLFPTEAIGNRLGRLLWSFLAFRGGELCCLSGCGRAIASVHVMSQVSEKSIEKWIIEDRQGSWEDLVMRLKVPELSEEEFEGACLELGNLMTLQVLFMQQLRKAPALTESFSMGMLSKLLAWMEKMQITRKNSMTEMKILFFAAEVTNFVCKSLADVLPSPLKKQMLRQVCNILLKFGNARKQHGIMKAIGMGGSLKYNVEFHVSCLTIGVFLRLQTRNSVPLRVDDRIPLKMTRTSEKHVKSLEDLLKTKDCFQIGKRMDWMLEFVKNPNRSLGDQDEFFVSLFSRMYPSHPWLLAKCT</sequence>
<dbReference type="PANTHER" id="PTHR31139">
    <property type="entry name" value="ECTOPIC P GRANULES PROTEIN 5 HOMOLOG"/>
    <property type="match status" value="1"/>
</dbReference>
<dbReference type="InParanoid" id="K3X0J9"/>
<dbReference type="EnsemblProtists" id="PYU1_T010748">
    <property type="protein sequence ID" value="PYU1_T010748"/>
    <property type="gene ID" value="PYU1_G010725"/>
</dbReference>
<reference evidence="2" key="3">
    <citation type="submission" date="2015-02" db="UniProtKB">
        <authorList>
            <consortium name="EnsemblProtists"/>
        </authorList>
    </citation>
    <scope>IDENTIFICATION</scope>
    <source>
        <strain evidence="2">DAOM BR144</strain>
    </source>
</reference>
<name>K3X0J9_GLOUD</name>
<accession>K3X0J9</accession>
<dbReference type="EMBL" id="GL376592">
    <property type="status" value="NOT_ANNOTATED_CDS"/>
    <property type="molecule type" value="Genomic_DNA"/>
</dbReference>
<dbReference type="HOGENOM" id="CLU_000357_0_0_1"/>
<feature type="region of interest" description="Disordered" evidence="1">
    <location>
        <begin position="291"/>
        <end position="315"/>
    </location>
</feature>
<organism evidence="2 3">
    <name type="scientific">Globisporangium ultimum (strain ATCC 200006 / CBS 805.95 / DAOM BR144)</name>
    <name type="common">Pythium ultimum</name>
    <dbReference type="NCBI Taxonomy" id="431595"/>
    <lineage>
        <taxon>Eukaryota</taxon>
        <taxon>Sar</taxon>
        <taxon>Stramenopiles</taxon>
        <taxon>Oomycota</taxon>
        <taxon>Peronosporomycetes</taxon>
        <taxon>Pythiales</taxon>
        <taxon>Pythiaceae</taxon>
        <taxon>Globisporangium</taxon>
    </lineage>
</organism>
<proteinExistence type="predicted"/>
<evidence type="ECO:0000313" key="3">
    <source>
        <dbReference type="Proteomes" id="UP000019132"/>
    </source>
</evidence>
<dbReference type="InterPro" id="IPR051436">
    <property type="entry name" value="Autophagy-related_EPG5"/>
</dbReference>